<reference evidence="1 2" key="1">
    <citation type="submission" date="2018-06" db="EMBL/GenBank/DDBJ databases">
        <title>Genomic Encyclopedia of Archaeal and Bacterial Type Strains, Phase II (KMG-II): from individual species to whole genera.</title>
        <authorList>
            <person name="Goeker M."/>
        </authorList>
    </citation>
    <scope>NUCLEOTIDE SEQUENCE [LARGE SCALE GENOMIC DNA]</scope>
    <source>
        <strain evidence="1 2">ATCC BAA-1881</strain>
    </source>
</reference>
<sequence>MGIYHLDLMTIVDTFSNHPITLQTSLPDGVPGTLIKDPCVGIVYAQGGVITSSAITGPNGVILKGDPALDILLQIHIWNVTVGAESNEPTQPPPVPVEEAIPQPIEASPARSLISSPIPVRQSSYLPEQFAGRTSRERVVLRTIFMLIDGKRSIDDLKGQLHLPPQVIEGALETLRQVGLIYFKEE</sequence>
<evidence type="ECO:0000313" key="1">
    <source>
        <dbReference type="EMBL" id="PZW22471.1"/>
    </source>
</evidence>
<dbReference type="EMBL" id="QKUF01000033">
    <property type="protein sequence ID" value="PZW22471.1"/>
    <property type="molecule type" value="Genomic_DNA"/>
</dbReference>
<dbReference type="Proteomes" id="UP000248806">
    <property type="component" value="Unassembled WGS sequence"/>
</dbReference>
<dbReference type="AlphaFoldDB" id="A0A326TYZ5"/>
<dbReference type="RefSeq" id="WP_111325742.1">
    <property type="nucleotide sequence ID" value="NZ_BIFX01000001.1"/>
</dbReference>
<proteinExistence type="predicted"/>
<evidence type="ECO:0000313" key="2">
    <source>
        <dbReference type="Proteomes" id="UP000248806"/>
    </source>
</evidence>
<organism evidence="1 2">
    <name type="scientific">Thermosporothrix hazakensis</name>
    <dbReference type="NCBI Taxonomy" id="644383"/>
    <lineage>
        <taxon>Bacteria</taxon>
        <taxon>Bacillati</taxon>
        <taxon>Chloroflexota</taxon>
        <taxon>Ktedonobacteria</taxon>
        <taxon>Ktedonobacterales</taxon>
        <taxon>Thermosporotrichaceae</taxon>
        <taxon>Thermosporothrix</taxon>
    </lineage>
</organism>
<name>A0A326TYZ5_THEHA</name>
<comment type="caution">
    <text evidence="1">The sequence shown here is derived from an EMBL/GenBank/DDBJ whole genome shotgun (WGS) entry which is preliminary data.</text>
</comment>
<keyword evidence="2" id="KW-1185">Reference proteome</keyword>
<gene>
    <name evidence="1" type="ORF">EI42_05493</name>
</gene>
<accession>A0A326TYZ5</accession>
<protein>
    <submittedName>
        <fullName evidence="1">Uncharacterized protein</fullName>
    </submittedName>
</protein>